<keyword evidence="1" id="KW-0732">Signal</keyword>
<reference evidence="2" key="1">
    <citation type="journal article" date="2023" name="Mol. Biol. Evol.">
        <title>Third-Generation Sequencing Reveals the Adaptive Role of the Epigenome in Three Deep-Sea Polychaetes.</title>
        <authorList>
            <person name="Perez M."/>
            <person name="Aroh O."/>
            <person name="Sun Y."/>
            <person name="Lan Y."/>
            <person name="Juniper S.K."/>
            <person name="Young C.R."/>
            <person name="Angers B."/>
            <person name="Qian P.Y."/>
        </authorList>
    </citation>
    <scope>NUCLEOTIDE SEQUENCE</scope>
    <source>
        <strain evidence="2">R07B-5</strain>
    </source>
</reference>
<name>A0AAD9KYF2_RIDPI</name>
<sequence>MAFKQACVALLFLCVATAVEHKTSLSSCMQECKEQFTRCMRGCKVAEFIKKEACYDTLRYCSSLCNKLG</sequence>
<evidence type="ECO:0000313" key="2">
    <source>
        <dbReference type="EMBL" id="KAK2179639.1"/>
    </source>
</evidence>
<proteinExistence type="predicted"/>
<feature type="chain" id="PRO_5041921031" evidence="1">
    <location>
        <begin position="19"/>
        <end position="69"/>
    </location>
</feature>
<protein>
    <submittedName>
        <fullName evidence="2">Uncharacterized protein</fullName>
    </submittedName>
</protein>
<dbReference type="AlphaFoldDB" id="A0AAD9KYF2"/>
<dbReference type="EMBL" id="JAODUO010000479">
    <property type="protein sequence ID" value="KAK2179639.1"/>
    <property type="molecule type" value="Genomic_DNA"/>
</dbReference>
<organism evidence="2 3">
    <name type="scientific">Ridgeia piscesae</name>
    <name type="common">Tubeworm</name>
    <dbReference type="NCBI Taxonomy" id="27915"/>
    <lineage>
        <taxon>Eukaryota</taxon>
        <taxon>Metazoa</taxon>
        <taxon>Spiralia</taxon>
        <taxon>Lophotrochozoa</taxon>
        <taxon>Annelida</taxon>
        <taxon>Polychaeta</taxon>
        <taxon>Sedentaria</taxon>
        <taxon>Canalipalpata</taxon>
        <taxon>Sabellida</taxon>
        <taxon>Siboglinidae</taxon>
        <taxon>Ridgeia</taxon>
    </lineage>
</organism>
<feature type="signal peptide" evidence="1">
    <location>
        <begin position="1"/>
        <end position="18"/>
    </location>
</feature>
<evidence type="ECO:0000256" key="1">
    <source>
        <dbReference type="SAM" id="SignalP"/>
    </source>
</evidence>
<gene>
    <name evidence="2" type="ORF">NP493_478g00018</name>
</gene>
<dbReference type="Proteomes" id="UP001209878">
    <property type="component" value="Unassembled WGS sequence"/>
</dbReference>
<evidence type="ECO:0000313" key="3">
    <source>
        <dbReference type="Proteomes" id="UP001209878"/>
    </source>
</evidence>
<keyword evidence="3" id="KW-1185">Reference proteome</keyword>
<accession>A0AAD9KYF2</accession>
<comment type="caution">
    <text evidence="2">The sequence shown here is derived from an EMBL/GenBank/DDBJ whole genome shotgun (WGS) entry which is preliminary data.</text>
</comment>